<sequence>MVNTPTEIISFIAGIFSANKFGAELIEKWWSTDDMKNKQMVRLIIDRTIEQMKNPHEGIREIKQKEVNEIYHTKLNKLTYKYGKGVTKLMIVVSETVTNSWNRMWGKPISESLFKKINIGKLALPFHKENEVKEDLTFKFSYLEDDLLKEITEMPGSDEEKFSEFINEILNSPISLDEIIEKLKNLGIHGNAPEFLANIIHNIESKCEFKKTTKSFVKSLLPFKNEAKTGKIENNLRKQTDIVKKDFEEKLDEEMKKTLTKDDEFKRKKWERLMDLATKRSNLKKYLTRMAKETRDFVEILDKNKKKLDKQKLVLKDIKKKEEFRNKVDTENEAYKKRMIEKFEFLKKNWEEMIEKSEKIPTNVKETLKENGHSFIGYCLAKRFQFVFNDEGQAKTKFYKDNNSYLLKYATEINGILGPRRVDLEYYKKLENKFKENINSKKIYKEIDLILNDYWGNICAIDRDNVQFEKADEWALQTVNTIHLDNFNLADLEFADIDPDDFNHLNKGSNEWSDFKNGALERFNLHKLTFTEAHILIASLHKNLRNHITTAQLLSIIQKEMEQNIYWQLKEEIEKLKTNKNGQHELIVKKELSRVETSIELKEKLKACGLSVYVLKFVLNENKGEEEGNRLKSITRFFPKTRKNDGKKELLHKMDK</sequence>
<name>A0A915MQE4_MELJA</name>
<keyword evidence="1" id="KW-1185">Reference proteome</keyword>
<protein>
    <submittedName>
        <fullName evidence="2">Uncharacterized protein</fullName>
    </submittedName>
</protein>
<proteinExistence type="predicted"/>
<dbReference type="Proteomes" id="UP000887561">
    <property type="component" value="Unplaced"/>
</dbReference>
<organism evidence="1 2">
    <name type="scientific">Meloidogyne javanica</name>
    <name type="common">Root-knot nematode worm</name>
    <dbReference type="NCBI Taxonomy" id="6303"/>
    <lineage>
        <taxon>Eukaryota</taxon>
        <taxon>Metazoa</taxon>
        <taxon>Ecdysozoa</taxon>
        <taxon>Nematoda</taxon>
        <taxon>Chromadorea</taxon>
        <taxon>Rhabditida</taxon>
        <taxon>Tylenchina</taxon>
        <taxon>Tylenchomorpha</taxon>
        <taxon>Tylenchoidea</taxon>
        <taxon>Meloidogynidae</taxon>
        <taxon>Meloidogyninae</taxon>
        <taxon>Meloidogyne</taxon>
        <taxon>Meloidogyne incognita group</taxon>
    </lineage>
</organism>
<dbReference type="WBParaSite" id="scaffold5071_cov221.g9026">
    <property type="protein sequence ID" value="scaffold5071_cov221.g9026"/>
    <property type="gene ID" value="scaffold5071_cov221.g9026"/>
</dbReference>
<evidence type="ECO:0000313" key="1">
    <source>
        <dbReference type="Proteomes" id="UP000887561"/>
    </source>
</evidence>
<evidence type="ECO:0000313" key="2">
    <source>
        <dbReference type="WBParaSite" id="scaffold5071_cov221.g9026"/>
    </source>
</evidence>
<dbReference type="AlphaFoldDB" id="A0A915MQE4"/>
<accession>A0A915MQE4</accession>
<reference evidence="2" key="1">
    <citation type="submission" date="2022-11" db="UniProtKB">
        <authorList>
            <consortium name="WormBaseParasite"/>
        </authorList>
    </citation>
    <scope>IDENTIFICATION</scope>
</reference>